<dbReference type="PANTHER" id="PTHR12656:SF5">
    <property type="entry name" value="TRITHORAX GROUP PROTEIN OSA"/>
    <property type="match status" value="1"/>
</dbReference>
<dbReference type="GO" id="GO:0006357">
    <property type="term" value="P:regulation of transcription by RNA polymerase II"/>
    <property type="evidence" value="ECO:0007669"/>
    <property type="project" value="TreeGrafter"/>
</dbReference>
<dbReference type="GO" id="GO:0016514">
    <property type="term" value="C:SWI/SNF complex"/>
    <property type="evidence" value="ECO:0007669"/>
    <property type="project" value="InterPro"/>
</dbReference>
<dbReference type="GO" id="GO:0005654">
    <property type="term" value="C:nucleoplasm"/>
    <property type="evidence" value="ECO:0007669"/>
    <property type="project" value="TreeGrafter"/>
</dbReference>
<feature type="domain" description="ARID" evidence="2">
    <location>
        <begin position="313"/>
        <end position="406"/>
    </location>
</feature>
<dbReference type="PANTHER" id="PTHR12656">
    <property type="entry name" value="BRG-1 ASSOCIATED FACTOR 250 BAF250"/>
    <property type="match status" value="1"/>
</dbReference>
<feature type="compositionally biased region" description="Pro residues" evidence="1">
    <location>
        <begin position="139"/>
        <end position="177"/>
    </location>
</feature>
<comment type="caution">
    <text evidence="3">The sequence shown here is derived from an EMBL/GenBank/DDBJ whole genome shotgun (WGS) entry which is preliminary data.</text>
</comment>
<reference evidence="3" key="1">
    <citation type="submission" date="2022-11" db="EMBL/GenBank/DDBJ databases">
        <authorList>
            <person name="Kikuchi T."/>
        </authorList>
    </citation>
    <scope>NUCLEOTIDE SEQUENCE</scope>
    <source>
        <strain evidence="3">PS1010</strain>
    </source>
</reference>
<feature type="region of interest" description="Disordered" evidence="1">
    <location>
        <begin position="1"/>
        <end position="286"/>
    </location>
</feature>
<organism evidence="3 4">
    <name type="scientific">Caenorhabditis angaria</name>
    <dbReference type="NCBI Taxonomy" id="860376"/>
    <lineage>
        <taxon>Eukaryota</taxon>
        <taxon>Metazoa</taxon>
        <taxon>Ecdysozoa</taxon>
        <taxon>Nematoda</taxon>
        <taxon>Chromadorea</taxon>
        <taxon>Rhabditida</taxon>
        <taxon>Rhabditina</taxon>
        <taxon>Rhabditomorpha</taxon>
        <taxon>Rhabditoidea</taxon>
        <taxon>Rhabditidae</taxon>
        <taxon>Peloderinae</taxon>
        <taxon>Caenorhabditis</taxon>
    </lineage>
</organism>
<feature type="compositionally biased region" description="Pro residues" evidence="1">
    <location>
        <begin position="80"/>
        <end position="89"/>
    </location>
</feature>
<dbReference type="GO" id="GO:0003677">
    <property type="term" value="F:DNA binding"/>
    <property type="evidence" value="ECO:0007669"/>
    <property type="project" value="InterPro"/>
</dbReference>
<dbReference type="GO" id="GO:0035060">
    <property type="term" value="C:brahma complex"/>
    <property type="evidence" value="ECO:0007669"/>
    <property type="project" value="InterPro"/>
</dbReference>
<name>A0A9P1I3H1_9PELO</name>
<feature type="compositionally biased region" description="Gly residues" evidence="1">
    <location>
        <begin position="457"/>
        <end position="467"/>
    </location>
</feature>
<feature type="compositionally biased region" description="Basic and acidic residues" evidence="1">
    <location>
        <begin position="1"/>
        <end position="10"/>
    </location>
</feature>
<dbReference type="PROSITE" id="PS51011">
    <property type="entry name" value="ARID"/>
    <property type="match status" value="1"/>
</dbReference>
<feature type="compositionally biased region" description="Low complexity" evidence="1">
    <location>
        <begin position="215"/>
        <end position="234"/>
    </location>
</feature>
<accession>A0A9P1I3H1</accession>
<dbReference type="GO" id="GO:0071565">
    <property type="term" value="C:nBAF complex"/>
    <property type="evidence" value="ECO:0007669"/>
    <property type="project" value="TreeGrafter"/>
</dbReference>
<dbReference type="AlphaFoldDB" id="A0A9P1I3H1"/>
<protein>
    <recommendedName>
        <fullName evidence="2">ARID domain-containing protein</fullName>
    </recommendedName>
</protein>
<dbReference type="SMART" id="SM00501">
    <property type="entry name" value="BRIGHT"/>
    <property type="match status" value="1"/>
</dbReference>
<evidence type="ECO:0000313" key="4">
    <source>
        <dbReference type="Proteomes" id="UP001152747"/>
    </source>
</evidence>
<dbReference type="Pfam" id="PF01388">
    <property type="entry name" value="ARID"/>
    <property type="match status" value="1"/>
</dbReference>
<gene>
    <name evidence="3" type="ORF">CAMP_LOCUS708</name>
</gene>
<dbReference type="Proteomes" id="UP001152747">
    <property type="component" value="Unassembled WGS sequence"/>
</dbReference>
<evidence type="ECO:0000313" key="3">
    <source>
        <dbReference type="EMBL" id="CAI5438071.1"/>
    </source>
</evidence>
<dbReference type="GO" id="GO:0045893">
    <property type="term" value="P:positive regulation of DNA-templated transcription"/>
    <property type="evidence" value="ECO:0007669"/>
    <property type="project" value="TreeGrafter"/>
</dbReference>
<dbReference type="InterPro" id="IPR021906">
    <property type="entry name" value="BAF250/Osa"/>
</dbReference>
<feature type="region of interest" description="Disordered" evidence="1">
    <location>
        <begin position="421"/>
        <end position="467"/>
    </location>
</feature>
<sequence length="467" mass="50208">MSTTEDEKVTTSEVAPAQEVEHQEEPKEEQATTSEEKKDDSSEENSQESTASKSSDKYDELVASVAAGGGTPKDGVQPPNAAPSGPPTHPLQNPSQHPPHPHHQGPQPPMPHHQYPPHMGYPPQYQQYPPYQPGRHHPGYPPGYPPAGYPPGPPAGYPGYPPGPPGMMRGPPGPVPPQTMVGPTGELVRMPPGPTPTEWAAQQQRIKEPAPNGKPATPSSSNQPAPSPAASSIAEESLDEKPKNAAAPPPPPQQPQGIMSPMPTTPQHPAPASVNSTPHTDGPKVPVGKVLTKQEVLDKLVGPINKMNPAHVMPERRNFFERLVEFCERNGDPIQVVPQVSKQCIDLHRLYIGVRNRGGFQQVTKEKMWKVLCTEANPDLSESSAAGYQLRKHYQKHLLLLECVETGRNPEDEVAFADKLKRQRKRDTGGAPAATPATPQVPNNAQVPPPQQFPGMYLGGGGLGEGS</sequence>
<dbReference type="EMBL" id="CANHGI010000001">
    <property type="protein sequence ID" value="CAI5438071.1"/>
    <property type="molecule type" value="Genomic_DNA"/>
</dbReference>
<dbReference type="GO" id="GO:0031491">
    <property type="term" value="F:nucleosome binding"/>
    <property type="evidence" value="ECO:0007669"/>
    <property type="project" value="TreeGrafter"/>
</dbReference>
<dbReference type="SUPFAM" id="SSF46774">
    <property type="entry name" value="ARID-like"/>
    <property type="match status" value="1"/>
</dbReference>
<dbReference type="GO" id="GO:0006338">
    <property type="term" value="P:chromatin remodeling"/>
    <property type="evidence" value="ECO:0007669"/>
    <property type="project" value="InterPro"/>
</dbReference>
<evidence type="ECO:0000256" key="1">
    <source>
        <dbReference type="SAM" id="MobiDB-lite"/>
    </source>
</evidence>
<dbReference type="InterPro" id="IPR036431">
    <property type="entry name" value="ARID_dom_sf"/>
</dbReference>
<dbReference type="InterPro" id="IPR001606">
    <property type="entry name" value="ARID_dom"/>
</dbReference>
<dbReference type="OrthoDB" id="8709537at2759"/>
<keyword evidence="4" id="KW-1185">Reference proteome</keyword>
<dbReference type="Gene3D" id="1.10.150.60">
    <property type="entry name" value="ARID DNA-binding domain"/>
    <property type="match status" value="1"/>
</dbReference>
<dbReference type="SMART" id="SM01014">
    <property type="entry name" value="ARID"/>
    <property type="match status" value="1"/>
</dbReference>
<proteinExistence type="predicted"/>
<feature type="compositionally biased region" description="Basic and acidic residues" evidence="1">
    <location>
        <begin position="19"/>
        <end position="40"/>
    </location>
</feature>
<feature type="compositionally biased region" description="Low complexity" evidence="1">
    <location>
        <begin position="429"/>
        <end position="446"/>
    </location>
</feature>
<feature type="compositionally biased region" description="Low complexity" evidence="1">
    <location>
        <begin position="112"/>
        <end position="129"/>
    </location>
</feature>
<evidence type="ECO:0000259" key="2">
    <source>
        <dbReference type="PROSITE" id="PS51011"/>
    </source>
</evidence>